<comment type="caution">
    <text evidence="2">The sequence shown here is derived from an EMBL/GenBank/DDBJ whole genome shotgun (WGS) entry which is preliminary data.</text>
</comment>
<protein>
    <recommendedName>
        <fullName evidence="4">Peroxin 20</fullName>
    </recommendedName>
</protein>
<evidence type="ECO:0000313" key="2">
    <source>
        <dbReference type="EMBL" id="KAK7745237.1"/>
    </source>
</evidence>
<feature type="region of interest" description="Disordered" evidence="1">
    <location>
        <begin position="398"/>
        <end position="432"/>
    </location>
</feature>
<accession>A0AAN9UCF7</accession>
<feature type="compositionally biased region" description="Basic and acidic residues" evidence="1">
    <location>
        <begin position="14"/>
        <end position="28"/>
    </location>
</feature>
<sequence>MDPNQCGGSNPMKDFSRLTLEDRSRQQDLRGAPRTSRGGHQGSFRSRGVNGPQLPYDGFEGAGNNLAPLPTLDASRPSFQPLGMNAQGLGAGHHFGQPVPSAGGFQQNAQSTSAQPRVQPSLGNPGPGEFGRPGALTHEQRFPEFGPPAIHPQPLAQNPAQANRFPGFGAHDPAAGRAFGVGRGMYPQAGPQFHPGGLPMANFPVFPRHVLQPDMQRDYTDATAFAQTNGQAQRAAALQQQQFDREFQDAMDEWMSQHGDVADRKKQARSQREPQAARRAQATPSSQREEMELASQAANFAAMTPEEQFEANFRPAEGSIGDEITKALSADNHPTAASTVSSDSAPQTQEDRSKLALAAQNVIDAVADNDSTKFKNSKFLQMMRGLAEEQIVLEGRDFVRREQPATSPSAMVGRSGSHVTGSSSGAQQQQVS</sequence>
<evidence type="ECO:0000313" key="3">
    <source>
        <dbReference type="Proteomes" id="UP001320420"/>
    </source>
</evidence>
<feature type="compositionally biased region" description="Basic and acidic residues" evidence="1">
    <location>
        <begin position="260"/>
        <end position="276"/>
    </location>
</feature>
<feature type="compositionally biased region" description="Polar residues" evidence="1">
    <location>
        <begin position="335"/>
        <end position="348"/>
    </location>
</feature>
<feature type="region of interest" description="Disordered" evidence="1">
    <location>
        <begin position="259"/>
        <end position="294"/>
    </location>
</feature>
<dbReference type="Proteomes" id="UP001320420">
    <property type="component" value="Unassembled WGS sequence"/>
</dbReference>
<dbReference type="EMBL" id="JAKJXP020000110">
    <property type="protein sequence ID" value="KAK7745237.1"/>
    <property type="molecule type" value="Genomic_DNA"/>
</dbReference>
<evidence type="ECO:0000256" key="1">
    <source>
        <dbReference type="SAM" id="MobiDB-lite"/>
    </source>
</evidence>
<feature type="region of interest" description="Disordered" evidence="1">
    <location>
        <begin position="1"/>
        <end position="124"/>
    </location>
</feature>
<feature type="compositionally biased region" description="Polar residues" evidence="1">
    <location>
        <begin position="104"/>
        <end position="122"/>
    </location>
</feature>
<proteinExistence type="predicted"/>
<reference evidence="2 3" key="1">
    <citation type="submission" date="2024-02" db="EMBL/GenBank/DDBJ databases">
        <title>De novo assembly and annotation of 12 fungi associated with fruit tree decline syndrome in Ontario, Canada.</title>
        <authorList>
            <person name="Sulman M."/>
            <person name="Ellouze W."/>
            <person name="Ilyukhin E."/>
        </authorList>
    </citation>
    <scope>NUCLEOTIDE SEQUENCE [LARGE SCALE GENOMIC DNA]</scope>
    <source>
        <strain evidence="2 3">M11/M66-122</strain>
    </source>
</reference>
<feature type="compositionally biased region" description="Low complexity" evidence="1">
    <location>
        <begin position="277"/>
        <end position="286"/>
    </location>
</feature>
<keyword evidence="3" id="KW-1185">Reference proteome</keyword>
<feature type="compositionally biased region" description="Low complexity" evidence="1">
    <location>
        <begin position="421"/>
        <end position="432"/>
    </location>
</feature>
<feature type="region of interest" description="Disordered" evidence="1">
    <location>
        <begin position="332"/>
        <end position="352"/>
    </location>
</feature>
<organism evidence="2 3">
    <name type="scientific">Diatrype stigma</name>
    <dbReference type="NCBI Taxonomy" id="117547"/>
    <lineage>
        <taxon>Eukaryota</taxon>
        <taxon>Fungi</taxon>
        <taxon>Dikarya</taxon>
        <taxon>Ascomycota</taxon>
        <taxon>Pezizomycotina</taxon>
        <taxon>Sordariomycetes</taxon>
        <taxon>Xylariomycetidae</taxon>
        <taxon>Xylariales</taxon>
        <taxon>Diatrypaceae</taxon>
        <taxon>Diatrype</taxon>
    </lineage>
</organism>
<name>A0AAN9UCF7_9PEZI</name>
<dbReference type="AlphaFoldDB" id="A0AAN9UCF7"/>
<evidence type="ECO:0008006" key="4">
    <source>
        <dbReference type="Google" id="ProtNLM"/>
    </source>
</evidence>
<gene>
    <name evidence="2" type="ORF">SLS62_009866</name>
</gene>